<dbReference type="PANTHER" id="PTHR43075:SF1">
    <property type="entry name" value="FORMATE LYASE ACTIVATING ENZYME, PUTATIVE (AFU_ORTHOLOGUE AFUA_2G15630)-RELATED"/>
    <property type="match status" value="1"/>
</dbReference>
<name>A0ABV1H236_9FIRM</name>
<protein>
    <submittedName>
        <fullName evidence="6">Radical SAM protein</fullName>
    </submittedName>
</protein>
<keyword evidence="2" id="KW-0479">Metal-binding</keyword>
<dbReference type="InterPro" id="IPR016431">
    <property type="entry name" value="Pyrv-formate_lyase-activ_prd"/>
</dbReference>
<feature type="domain" description="Radical SAM core" evidence="5">
    <location>
        <begin position="52"/>
        <end position="178"/>
    </location>
</feature>
<dbReference type="PANTHER" id="PTHR43075">
    <property type="entry name" value="FORMATE LYASE ACTIVATING ENZYME, PUTATIVE (AFU_ORTHOLOGUE AFUA_2G15630)-RELATED"/>
    <property type="match status" value="1"/>
</dbReference>
<accession>A0ABV1H236</accession>
<dbReference type="InterPro" id="IPR007197">
    <property type="entry name" value="rSAM"/>
</dbReference>
<dbReference type="CDD" id="cd01335">
    <property type="entry name" value="Radical_SAM"/>
    <property type="match status" value="1"/>
</dbReference>
<evidence type="ECO:0000313" key="6">
    <source>
        <dbReference type="EMBL" id="MEQ2553719.1"/>
    </source>
</evidence>
<keyword evidence="4" id="KW-0411">Iron-sulfur</keyword>
<dbReference type="InterPro" id="IPR040085">
    <property type="entry name" value="MJ0674-like"/>
</dbReference>
<evidence type="ECO:0000256" key="3">
    <source>
        <dbReference type="ARBA" id="ARBA00023004"/>
    </source>
</evidence>
<dbReference type="SUPFAM" id="SSF102114">
    <property type="entry name" value="Radical SAM enzymes"/>
    <property type="match status" value="1"/>
</dbReference>
<dbReference type="InterPro" id="IPR058240">
    <property type="entry name" value="rSAM_sf"/>
</dbReference>
<dbReference type="EMBL" id="JBBMFS010000001">
    <property type="protein sequence ID" value="MEQ2553719.1"/>
    <property type="molecule type" value="Genomic_DNA"/>
</dbReference>
<dbReference type="Proteomes" id="UP001546774">
    <property type="component" value="Unassembled WGS sequence"/>
</dbReference>
<dbReference type="Gene3D" id="3.20.20.70">
    <property type="entry name" value="Aldolase class I"/>
    <property type="match status" value="1"/>
</dbReference>
<keyword evidence="7" id="KW-1185">Reference proteome</keyword>
<keyword evidence="3" id="KW-0408">Iron</keyword>
<evidence type="ECO:0000313" key="7">
    <source>
        <dbReference type="Proteomes" id="UP001546774"/>
    </source>
</evidence>
<gene>
    <name evidence="6" type="ORF">WMO37_01645</name>
</gene>
<evidence type="ECO:0000259" key="5">
    <source>
        <dbReference type="Pfam" id="PF04055"/>
    </source>
</evidence>
<dbReference type="PIRSF" id="PIRSF004869">
    <property type="entry name" value="PflX_prd"/>
    <property type="match status" value="1"/>
</dbReference>
<evidence type="ECO:0000256" key="4">
    <source>
        <dbReference type="ARBA" id="ARBA00023014"/>
    </source>
</evidence>
<proteinExistence type="predicted"/>
<keyword evidence="1" id="KW-0949">S-adenosyl-L-methionine</keyword>
<reference evidence="6" key="1">
    <citation type="submission" date="2024-03" db="EMBL/GenBank/DDBJ databases">
        <title>Human intestinal bacterial collection.</title>
        <authorList>
            <person name="Pauvert C."/>
            <person name="Hitch T.C.A."/>
            <person name="Clavel T."/>
        </authorList>
    </citation>
    <scope>NUCLEOTIDE SEQUENCE [LARGE SCALE GENOMIC DNA]</scope>
    <source>
        <strain evidence="6">CLA-AA-H89B</strain>
    </source>
</reference>
<comment type="caution">
    <text evidence="6">The sequence shown here is derived from an EMBL/GenBank/DDBJ whole genome shotgun (WGS) entry which is preliminary data.</text>
</comment>
<dbReference type="SFLD" id="SFLDG01099">
    <property type="entry name" value="Uncharacterised_Radical_SAM_Su"/>
    <property type="match status" value="1"/>
</dbReference>
<evidence type="ECO:0000256" key="1">
    <source>
        <dbReference type="ARBA" id="ARBA00022691"/>
    </source>
</evidence>
<evidence type="ECO:0000256" key="2">
    <source>
        <dbReference type="ARBA" id="ARBA00022723"/>
    </source>
</evidence>
<organism evidence="6 7">
    <name type="scientific">Lachnospira intestinalis</name>
    <dbReference type="NCBI Taxonomy" id="3133158"/>
    <lineage>
        <taxon>Bacteria</taxon>
        <taxon>Bacillati</taxon>
        <taxon>Bacillota</taxon>
        <taxon>Clostridia</taxon>
        <taxon>Lachnospirales</taxon>
        <taxon>Lachnospiraceae</taxon>
        <taxon>Lachnospira</taxon>
    </lineage>
</organism>
<sequence>MKCNLCPRKCNADREKQEGVCRMPWDIYAARAALHMWEEPCISGENGSGAVFFTGCTLRCVFCQNHEIAAGKRGQKIDESHLAEIFLKLQQQKANNINLVTPTQYVLPIIAAVKKAKAQGLKIPVVYNTSGYERVETLKNLEGIVDVYLPDFKYTDTTYAKRYSNAPDYFDVTKAALAEMVRQHPAPQFTDKQEAAVRGIEEGIMTGGVIVRHLMLPGLLKDTKAVIRYLYETYGDSIYISIMNQYTPMPFVENIPELNRKVTHREYDKAVDYAIGLGVVNGFIQEGGTAKESFIPEFSGEGLE</sequence>
<dbReference type="Pfam" id="PF04055">
    <property type="entry name" value="Radical_SAM"/>
    <property type="match status" value="1"/>
</dbReference>
<dbReference type="InterPro" id="IPR013785">
    <property type="entry name" value="Aldolase_TIM"/>
</dbReference>
<dbReference type="SFLD" id="SFLDS00029">
    <property type="entry name" value="Radical_SAM"/>
    <property type="match status" value="1"/>
</dbReference>